<protein>
    <submittedName>
        <fullName evidence="1">Uncharacterized protein</fullName>
    </submittedName>
</protein>
<evidence type="ECO:0000313" key="2">
    <source>
        <dbReference type="Proteomes" id="UP001277972"/>
    </source>
</evidence>
<gene>
    <name evidence="1" type="ORF">SH601_07220</name>
</gene>
<comment type="caution">
    <text evidence="1">The sequence shown here is derived from an EMBL/GenBank/DDBJ whole genome shotgun (WGS) entry which is preliminary data.</text>
</comment>
<reference evidence="1" key="1">
    <citation type="submission" date="2023-11" db="EMBL/GenBank/DDBJ databases">
        <title>Gracilibacillus pellucida a moderately halophilic bacterium isolated from saline soil in Xinjiang province.</title>
        <authorList>
            <person name="Zhang Z."/>
            <person name="Tan F."/>
            <person name="Wang Y."/>
            <person name="Xia M."/>
        </authorList>
    </citation>
    <scope>NUCLEOTIDE SEQUENCE</scope>
    <source>
        <strain evidence="1">S3-1-1</strain>
    </source>
</reference>
<evidence type="ECO:0000313" key="1">
    <source>
        <dbReference type="EMBL" id="MDX8045778.1"/>
    </source>
</evidence>
<keyword evidence="2" id="KW-1185">Reference proteome</keyword>
<organism evidence="1 2">
    <name type="scientific">Gracilibacillus pellucidus</name>
    <dbReference type="NCBI Taxonomy" id="3095368"/>
    <lineage>
        <taxon>Bacteria</taxon>
        <taxon>Bacillati</taxon>
        <taxon>Bacillota</taxon>
        <taxon>Bacilli</taxon>
        <taxon>Bacillales</taxon>
        <taxon>Bacillaceae</taxon>
        <taxon>Gracilibacillus</taxon>
    </lineage>
</organism>
<name>A0ACC6M471_9BACI</name>
<sequence>MSDNNRFDELMFGPRPHSEDTTEQETENNDTFDLAKTIELLHDTYQKLSPIKDVFKNMKK</sequence>
<accession>A0ACC6M471</accession>
<dbReference type="EMBL" id="JAWZSR010000003">
    <property type="protein sequence ID" value="MDX8045778.1"/>
    <property type="molecule type" value="Genomic_DNA"/>
</dbReference>
<proteinExistence type="predicted"/>
<dbReference type="Proteomes" id="UP001277972">
    <property type="component" value="Unassembled WGS sequence"/>
</dbReference>